<organism evidence="2 3">
    <name type="scientific">Corynebacterium kalinowskii</name>
    <dbReference type="NCBI Taxonomy" id="2675216"/>
    <lineage>
        <taxon>Bacteria</taxon>
        <taxon>Bacillati</taxon>
        <taxon>Actinomycetota</taxon>
        <taxon>Actinomycetes</taxon>
        <taxon>Mycobacteriales</taxon>
        <taxon>Corynebacteriaceae</taxon>
        <taxon>Corynebacterium</taxon>
    </lineage>
</organism>
<keyword evidence="1" id="KW-0812">Transmembrane</keyword>
<evidence type="ECO:0000313" key="3">
    <source>
        <dbReference type="Proteomes" id="UP000427071"/>
    </source>
</evidence>
<dbReference type="KEGG" id="ckw:CKALI_05350"/>
<evidence type="ECO:0000256" key="1">
    <source>
        <dbReference type="SAM" id="Phobius"/>
    </source>
</evidence>
<evidence type="ECO:0000313" key="2">
    <source>
        <dbReference type="EMBL" id="QGU01941.1"/>
    </source>
</evidence>
<keyword evidence="1" id="KW-0472">Membrane</keyword>
<reference evidence="3" key="1">
    <citation type="submission" date="2019-11" db="EMBL/GenBank/DDBJ databases">
        <title>Complete genome sequence of Corynebacterium kalinowskii 1959, a novel Corynebacterium species isolated from soil of a small paddock in Vilsendorf, Germany.</title>
        <authorList>
            <person name="Schaffert L."/>
            <person name="Ruwe M."/>
            <person name="Milse J."/>
            <person name="Hanuschka K."/>
            <person name="Ortseifen V."/>
            <person name="Droste J."/>
            <person name="Brandt D."/>
            <person name="Schlueter L."/>
            <person name="Kutter Y."/>
            <person name="Vinke S."/>
            <person name="Viehoefer P."/>
            <person name="Jacob L."/>
            <person name="Luebke N.-C."/>
            <person name="Schulte-Berndt E."/>
            <person name="Hain C."/>
            <person name="Linder M."/>
            <person name="Schmidt P."/>
            <person name="Wollenschlaeger L."/>
            <person name="Luttermann T."/>
            <person name="Thieme E."/>
            <person name="Hassa J."/>
            <person name="Haak M."/>
            <person name="Wittchen M."/>
            <person name="Mentz A."/>
            <person name="Persicke M."/>
            <person name="Busche T."/>
            <person name="Ruckert C."/>
        </authorList>
    </citation>
    <scope>NUCLEOTIDE SEQUENCE [LARGE SCALE GENOMIC DNA]</scope>
    <source>
        <strain evidence="3">1959</strain>
    </source>
</reference>
<dbReference type="AlphaFoldDB" id="A0A6B8VQ45"/>
<dbReference type="Proteomes" id="UP000427071">
    <property type="component" value="Chromosome"/>
</dbReference>
<gene>
    <name evidence="2" type="ORF">CKALI_05350</name>
</gene>
<keyword evidence="1" id="KW-1133">Transmembrane helix</keyword>
<feature type="transmembrane region" description="Helical" evidence="1">
    <location>
        <begin position="55"/>
        <end position="73"/>
    </location>
</feature>
<dbReference type="EMBL" id="CP046452">
    <property type="protein sequence ID" value="QGU01941.1"/>
    <property type="molecule type" value="Genomic_DNA"/>
</dbReference>
<name>A0A6B8VQ45_9CORY</name>
<keyword evidence="3" id="KW-1185">Reference proteome</keyword>
<accession>A0A6B8VQ45</accession>
<protein>
    <submittedName>
        <fullName evidence="2">Uncharacterized protein</fullName>
    </submittedName>
</protein>
<proteinExistence type="predicted"/>
<sequence length="116" mass="12431">MPLAEGLLALIAFIVLKQPGTSDVLFTVLALLIICSVLAAVLTLFLSAEKTRTQWLLFAIGAVLTPVGAYFMIQDAGEPVMFSLGILLYLGGPVLISALFTLIHRALKITRTSELT</sequence>
<feature type="transmembrane region" description="Helical" evidence="1">
    <location>
        <begin position="79"/>
        <end position="103"/>
    </location>
</feature>
<feature type="transmembrane region" description="Helical" evidence="1">
    <location>
        <begin position="27"/>
        <end position="48"/>
    </location>
</feature>